<proteinExistence type="predicted"/>
<name>A0A4Y2BCY7_ARAVE</name>
<accession>A0A4Y2BCY7</accession>
<gene>
    <name evidence="1" type="ORF">AVEN_225871_1</name>
</gene>
<evidence type="ECO:0000313" key="1">
    <source>
        <dbReference type="EMBL" id="GBL89349.1"/>
    </source>
</evidence>
<organism evidence="1 2">
    <name type="scientific">Araneus ventricosus</name>
    <name type="common">Orbweaver spider</name>
    <name type="synonym">Epeira ventricosa</name>
    <dbReference type="NCBI Taxonomy" id="182803"/>
    <lineage>
        <taxon>Eukaryota</taxon>
        <taxon>Metazoa</taxon>
        <taxon>Ecdysozoa</taxon>
        <taxon>Arthropoda</taxon>
        <taxon>Chelicerata</taxon>
        <taxon>Arachnida</taxon>
        <taxon>Araneae</taxon>
        <taxon>Araneomorphae</taxon>
        <taxon>Entelegynae</taxon>
        <taxon>Araneoidea</taxon>
        <taxon>Araneidae</taxon>
        <taxon>Araneus</taxon>
    </lineage>
</organism>
<dbReference type="EMBL" id="BGPR01000064">
    <property type="protein sequence ID" value="GBL89349.1"/>
    <property type="molecule type" value="Genomic_DNA"/>
</dbReference>
<dbReference type="Proteomes" id="UP000499080">
    <property type="component" value="Unassembled WGS sequence"/>
</dbReference>
<protein>
    <submittedName>
        <fullName evidence="1">Uncharacterized protein</fullName>
    </submittedName>
</protein>
<reference evidence="1 2" key="1">
    <citation type="journal article" date="2019" name="Sci. Rep.">
        <title>Orb-weaving spider Araneus ventricosus genome elucidates the spidroin gene catalogue.</title>
        <authorList>
            <person name="Kono N."/>
            <person name="Nakamura H."/>
            <person name="Ohtoshi R."/>
            <person name="Moran D.A.P."/>
            <person name="Shinohara A."/>
            <person name="Yoshida Y."/>
            <person name="Fujiwara M."/>
            <person name="Mori M."/>
            <person name="Tomita M."/>
            <person name="Arakawa K."/>
        </authorList>
    </citation>
    <scope>NUCLEOTIDE SEQUENCE [LARGE SCALE GENOMIC DNA]</scope>
</reference>
<evidence type="ECO:0000313" key="2">
    <source>
        <dbReference type="Proteomes" id="UP000499080"/>
    </source>
</evidence>
<dbReference type="AlphaFoldDB" id="A0A4Y2BCY7"/>
<keyword evidence="2" id="KW-1185">Reference proteome</keyword>
<comment type="caution">
    <text evidence="1">The sequence shown here is derived from an EMBL/GenBank/DDBJ whole genome shotgun (WGS) entry which is preliminary data.</text>
</comment>
<sequence length="86" mass="9354">MEGVVFMCVGIEVTTSVRSLVQNNTEIKNVVGTIPWMTPIVPYADFKRGEGLVTKPGNPERGICLEITATVDGRFCIHVCGDRGDN</sequence>